<evidence type="ECO:0000313" key="2">
    <source>
        <dbReference type="Proteomes" id="UP000177610"/>
    </source>
</evidence>
<sequence length="87" mass="9785">MEVINIISRVVALPLLGLVLLYQKTLSPDHGLFKFRYPYGYCKFYPSCSAYGVLVLKKDGILGLPKIINRLIQCRPGVSPAIDQPYK</sequence>
<gene>
    <name evidence="1" type="ORF">A2717_00185</name>
</gene>
<dbReference type="SMART" id="SM01234">
    <property type="entry name" value="Haemolytic"/>
    <property type="match status" value="1"/>
</dbReference>
<dbReference type="STRING" id="1817821.A2717_00185"/>
<comment type="caution">
    <text evidence="1">The sequence shown here is derived from an EMBL/GenBank/DDBJ whole genome shotgun (WGS) entry which is preliminary data.</text>
</comment>
<reference evidence="1 2" key="1">
    <citation type="journal article" date="2016" name="Nat. Commun.">
        <title>Thousands of microbial genomes shed light on interconnected biogeochemical processes in an aquifer system.</title>
        <authorList>
            <person name="Anantharaman K."/>
            <person name="Brown C.T."/>
            <person name="Hug L.A."/>
            <person name="Sharon I."/>
            <person name="Castelle C.J."/>
            <person name="Probst A.J."/>
            <person name="Thomas B.C."/>
            <person name="Singh A."/>
            <person name="Wilkins M.J."/>
            <person name="Karaoz U."/>
            <person name="Brodie E.L."/>
            <person name="Williams K.H."/>
            <person name="Hubbard S.S."/>
            <person name="Banfield J.F."/>
        </authorList>
    </citation>
    <scope>NUCLEOTIDE SEQUENCE [LARGE SCALE GENOMIC DNA]</scope>
</reference>
<dbReference type="EMBL" id="MFEH01000003">
    <property type="protein sequence ID" value="OGE73944.1"/>
    <property type="molecule type" value="Genomic_DNA"/>
</dbReference>
<accession>A0A1F5N8K8</accession>
<dbReference type="Proteomes" id="UP000177610">
    <property type="component" value="Unassembled WGS sequence"/>
</dbReference>
<dbReference type="NCBIfam" id="TIGR00278">
    <property type="entry name" value="membrane protein insertion efficiency factor YidD"/>
    <property type="match status" value="1"/>
</dbReference>
<evidence type="ECO:0008006" key="3">
    <source>
        <dbReference type="Google" id="ProtNLM"/>
    </source>
</evidence>
<name>A0A1F5N8K8_9BACT</name>
<organism evidence="1 2">
    <name type="scientific">Candidatus Doudnabacteria bacterium RIFCSPHIGHO2_01_FULL_41_86</name>
    <dbReference type="NCBI Taxonomy" id="1817821"/>
    <lineage>
        <taxon>Bacteria</taxon>
        <taxon>Candidatus Doudnaibacteriota</taxon>
    </lineage>
</organism>
<proteinExistence type="predicted"/>
<dbReference type="AlphaFoldDB" id="A0A1F5N8K8"/>
<evidence type="ECO:0000313" key="1">
    <source>
        <dbReference type="EMBL" id="OGE73944.1"/>
    </source>
</evidence>
<dbReference type="Pfam" id="PF01809">
    <property type="entry name" value="YidD"/>
    <property type="match status" value="1"/>
</dbReference>
<dbReference type="InterPro" id="IPR002696">
    <property type="entry name" value="Membr_insert_effic_factor_YidD"/>
</dbReference>
<protein>
    <recommendedName>
        <fullName evidence="3">Membrane protein insertion efficiency factor</fullName>
    </recommendedName>
</protein>